<comment type="similarity">
    <text evidence="1">Belongs to the LytR/CpsA/Psr (LCP) family.</text>
</comment>
<dbReference type="Proteomes" id="UP000002941">
    <property type="component" value="Unassembled WGS sequence"/>
</dbReference>
<protein>
    <recommendedName>
        <fullName evidence="3">Cell envelope-related transcriptional attenuator domain-containing protein</fullName>
    </recommendedName>
</protein>
<evidence type="ECO:0000313" key="5">
    <source>
        <dbReference type="Proteomes" id="UP000002941"/>
    </source>
</evidence>
<dbReference type="AlphaFoldDB" id="J0WXQ7"/>
<feature type="domain" description="Cell envelope-related transcriptional attenuator" evidence="3">
    <location>
        <begin position="97"/>
        <end position="265"/>
    </location>
</feature>
<organism evidence="4 5">
    <name type="scientific">Actinomyces massiliensis F0489</name>
    <dbReference type="NCBI Taxonomy" id="1125718"/>
    <lineage>
        <taxon>Bacteria</taxon>
        <taxon>Bacillati</taxon>
        <taxon>Actinomycetota</taxon>
        <taxon>Actinomycetes</taxon>
        <taxon>Actinomycetales</taxon>
        <taxon>Actinomycetaceae</taxon>
        <taxon>Actinomyces</taxon>
    </lineage>
</organism>
<feature type="compositionally biased region" description="Polar residues" evidence="2">
    <location>
        <begin position="359"/>
        <end position="387"/>
    </location>
</feature>
<name>J0WXQ7_9ACTO</name>
<feature type="region of interest" description="Disordered" evidence="2">
    <location>
        <begin position="349"/>
        <end position="411"/>
    </location>
</feature>
<sequence length="411" mass="43495">MSTPPVRHAARELRHRVLRNVMLCLLACVLFVTTGAWAAYHNLQGKIGVKPIDTIIGGDRPDGPTDHSFEGRAVNILVMGSDSRNGQVVNDDTEGMRSDTAMIVHLSEDRSRMDVISIPRDTMVAMPSCKLPDGSESDPSSYAIFNSAFSTGANNSSNPDDVAYAAACTIKTVEKLTNVRMDEYMVVDFTGFESMVDSLGGVPMYVEEDVDDEKADLHLSKGCNTLNGAQALGYARARYSLGDGSDISRIGRQQQLVGAIMRTAKSKNLLTDMPTLYSFAESALSTLTVSEGLGGIDKLAGLANSAASIGMDNINFITMPVEEDDIDPNRVQPSAKADDVWKALHDDKPVPEEAVSLSADGTSPSQEASPTDDSSGTGDPTQGNQPTPAAPENPGAGSGDSGTVDPATQCS</sequence>
<dbReference type="Gene3D" id="3.40.630.190">
    <property type="entry name" value="LCP protein"/>
    <property type="match status" value="1"/>
</dbReference>
<dbReference type="PANTHER" id="PTHR33392">
    <property type="entry name" value="POLYISOPRENYL-TEICHOIC ACID--PEPTIDOGLYCAN TEICHOIC ACID TRANSFERASE TAGU"/>
    <property type="match status" value="1"/>
</dbReference>
<dbReference type="RefSeq" id="WP_008732442.1">
    <property type="nucleotide sequence ID" value="NZ_AKFT01000163.1"/>
</dbReference>
<dbReference type="NCBIfam" id="TIGR00350">
    <property type="entry name" value="lytR_cpsA_psr"/>
    <property type="match status" value="1"/>
</dbReference>
<evidence type="ECO:0000259" key="3">
    <source>
        <dbReference type="Pfam" id="PF03816"/>
    </source>
</evidence>
<proteinExistence type="inferred from homology"/>
<dbReference type="OrthoDB" id="9782542at2"/>
<dbReference type="PANTHER" id="PTHR33392:SF6">
    <property type="entry name" value="POLYISOPRENYL-TEICHOIC ACID--PEPTIDOGLYCAN TEICHOIC ACID TRANSFERASE TAGU"/>
    <property type="match status" value="1"/>
</dbReference>
<dbReference type="eggNOG" id="COG1316">
    <property type="taxonomic scope" value="Bacteria"/>
</dbReference>
<evidence type="ECO:0000313" key="4">
    <source>
        <dbReference type="EMBL" id="EJF41096.1"/>
    </source>
</evidence>
<dbReference type="EMBL" id="AKFT01000163">
    <property type="protein sequence ID" value="EJF41096.1"/>
    <property type="molecule type" value="Genomic_DNA"/>
</dbReference>
<comment type="caution">
    <text evidence="4">The sequence shown here is derived from an EMBL/GenBank/DDBJ whole genome shotgun (WGS) entry which is preliminary data.</text>
</comment>
<reference evidence="4 5" key="1">
    <citation type="submission" date="2012-05" db="EMBL/GenBank/DDBJ databases">
        <authorList>
            <person name="Harkins D.M."/>
            <person name="Madupu R."/>
            <person name="Durkin A.S."/>
            <person name="Torralba M."/>
            <person name="Methe B."/>
            <person name="Sutton G.G."/>
            <person name="Nelson K.E."/>
        </authorList>
    </citation>
    <scope>NUCLEOTIDE SEQUENCE [LARGE SCALE GENOMIC DNA]</scope>
    <source>
        <strain evidence="4 5">F0489</strain>
    </source>
</reference>
<accession>J0WXQ7</accession>
<dbReference type="InterPro" id="IPR004474">
    <property type="entry name" value="LytR_CpsA_psr"/>
</dbReference>
<dbReference type="InterPro" id="IPR050922">
    <property type="entry name" value="LytR/CpsA/Psr_CW_biosynth"/>
</dbReference>
<evidence type="ECO:0000256" key="2">
    <source>
        <dbReference type="SAM" id="MobiDB-lite"/>
    </source>
</evidence>
<keyword evidence="5" id="KW-1185">Reference proteome</keyword>
<dbReference type="Pfam" id="PF03816">
    <property type="entry name" value="LytR_cpsA_psr"/>
    <property type="match status" value="1"/>
</dbReference>
<dbReference type="PATRIC" id="fig|1125718.3.peg.2030"/>
<evidence type="ECO:0000256" key="1">
    <source>
        <dbReference type="ARBA" id="ARBA00006068"/>
    </source>
</evidence>
<gene>
    <name evidence="4" type="ORF">HMPREF1318_0581</name>
</gene>